<reference evidence="5 6" key="1">
    <citation type="submission" date="2019-10" db="EMBL/GenBank/DDBJ databases">
        <title>Description of Paenibacillus terrestris sp. nov.</title>
        <authorList>
            <person name="Carlier A."/>
            <person name="Qi S."/>
        </authorList>
    </citation>
    <scope>NUCLEOTIDE SEQUENCE [LARGE SCALE GENOMIC DNA]</scope>
    <source>
        <strain evidence="5 6">LMG 31458</strain>
    </source>
</reference>
<accession>A0ABX1XY90</accession>
<dbReference type="CDD" id="cd00130">
    <property type="entry name" value="PAS"/>
    <property type="match status" value="2"/>
</dbReference>
<dbReference type="InterPro" id="IPR035965">
    <property type="entry name" value="PAS-like_dom_sf"/>
</dbReference>
<dbReference type="RefSeq" id="WP_171644915.1">
    <property type="nucleotide sequence ID" value="NZ_WHOA01000126.1"/>
</dbReference>
<proteinExistence type="predicted"/>
<dbReference type="SMART" id="SM00267">
    <property type="entry name" value="GGDEF"/>
    <property type="match status" value="1"/>
</dbReference>
<sequence>MKDKLRLYARVFKKVMESIMITDSGGIILSVNPAFTTTTGYTEEEVVGQTPRILYSGKQKPEFYIHMWATIHETGGWKGEIWNRKKNGELYLEWLTISAVRDKQGKISNYVGIFMDITERKRSEKKLQLHARVFETASEGIMITDTKGAILSVNPAFSETTGYTEDEALGQTPRMLHSGVQDAEFYIQMWASIHEAGSWQGEVWNKRKNGEIYPEWLTINTVRNENGKISNYVGVFTDITERKLSEENLKYLAHYDVLTGLPNRFLFHDRLSHAIAQANRQGHWAALMFIDLDHFKLINDTLGHAVGDQLLQNASKRLESCVRTSDTVSRLGGDEFTVILPHIDETEDALLVAQKILEELALPFLIAEQELFITASIGISIYPFNGADSETLIKQADSAMYRAKEQSNNYQLYTSNMNATFYRKMKLENGLRKAMEKDQLRIVYQPQMDIRTGQINGIEALLRWQHPEMGMVSPNEFIQIVEENGQIVEIGEWVLRKVCEQNKAWQSAGYPPLKCAINLSPRQFKNKNLIETVKQILKETELDPSYLCFEITENISIHQIESVLTVLHDFKEIGLELAIDDFGKGHSALSYLKKYPIDTLKIDKCFVQGIEMDRGNASIAKAVIDMAHGLGLRVIAEGVETEDQLAFLKDLHCDSIQGYWLSRPLPPEGIESFFGDELIPFLDR</sequence>
<dbReference type="SUPFAM" id="SSF141868">
    <property type="entry name" value="EAL domain-like"/>
    <property type="match status" value="1"/>
</dbReference>
<feature type="domain" description="PAC" evidence="2">
    <location>
        <begin position="199"/>
        <end position="251"/>
    </location>
</feature>
<dbReference type="Pfam" id="PF13426">
    <property type="entry name" value="PAS_9"/>
    <property type="match status" value="2"/>
</dbReference>
<dbReference type="InterPro" id="IPR052155">
    <property type="entry name" value="Biofilm_reg_signaling"/>
</dbReference>
<dbReference type="InterPro" id="IPR000014">
    <property type="entry name" value="PAS"/>
</dbReference>
<dbReference type="InterPro" id="IPR043128">
    <property type="entry name" value="Rev_trsase/Diguanyl_cyclase"/>
</dbReference>
<dbReference type="NCBIfam" id="TIGR00229">
    <property type="entry name" value="sensory_box"/>
    <property type="match status" value="2"/>
</dbReference>
<dbReference type="Gene3D" id="3.30.450.20">
    <property type="entry name" value="PAS domain"/>
    <property type="match status" value="2"/>
</dbReference>
<dbReference type="SUPFAM" id="SSF55073">
    <property type="entry name" value="Nucleotide cyclase"/>
    <property type="match status" value="1"/>
</dbReference>
<gene>
    <name evidence="5" type="ORF">GC098_19065</name>
</gene>
<dbReference type="Pfam" id="PF00563">
    <property type="entry name" value="EAL"/>
    <property type="match status" value="1"/>
</dbReference>
<feature type="domain" description="PAS" evidence="1">
    <location>
        <begin position="4"/>
        <end position="50"/>
    </location>
</feature>
<evidence type="ECO:0000259" key="3">
    <source>
        <dbReference type="PROSITE" id="PS50883"/>
    </source>
</evidence>
<dbReference type="SMART" id="SM00091">
    <property type="entry name" value="PAS"/>
    <property type="match status" value="2"/>
</dbReference>
<dbReference type="InterPro" id="IPR035919">
    <property type="entry name" value="EAL_sf"/>
</dbReference>
<dbReference type="PROSITE" id="PS50112">
    <property type="entry name" value="PAS"/>
    <property type="match status" value="2"/>
</dbReference>
<dbReference type="InterPro" id="IPR001633">
    <property type="entry name" value="EAL_dom"/>
</dbReference>
<feature type="domain" description="EAL" evidence="3">
    <location>
        <begin position="424"/>
        <end position="678"/>
    </location>
</feature>
<protein>
    <submittedName>
        <fullName evidence="5">EAL domain-containing protein</fullName>
    </submittedName>
</protein>
<dbReference type="Gene3D" id="3.20.20.450">
    <property type="entry name" value="EAL domain"/>
    <property type="match status" value="1"/>
</dbReference>
<evidence type="ECO:0000259" key="1">
    <source>
        <dbReference type="PROSITE" id="PS50112"/>
    </source>
</evidence>
<dbReference type="InterPro" id="IPR000160">
    <property type="entry name" value="GGDEF_dom"/>
</dbReference>
<dbReference type="PANTHER" id="PTHR44757:SF2">
    <property type="entry name" value="BIOFILM ARCHITECTURE MAINTENANCE PROTEIN MBAA"/>
    <property type="match status" value="1"/>
</dbReference>
<dbReference type="CDD" id="cd01948">
    <property type="entry name" value="EAL"/>
    <property type="match status" value="1"/>
</dbReference>
<dbReference type="Pfam" id="PF00990">
    <property type="entry name" value="GGDEF"/>
    <property type="match status" value="1"/>
</dbReference>
<evidence type="ECO:0000259" key="2">
    <source>
        <dbReference type="PROSITE" id="PS50113"/>
    </source>
</evidence>
<name>A0ABX1XY90_9BACL</name>
<evidence type="ECO:0000259" key="4">
    <source>
        <dbReference type="PROSITE" id="PS50887"/>
    </source>
</evidence>
<dbReference type="NCBIfam" id="TIGR00254">
    <property type="entry name" value="GGDEF"/>
    <property type="match status" value="1"/>
</dbReference>
<feature type="domain" description="PAS" evidence="1">
    <location>
        <begin position="126"/>
        <end position="172"/>
    </location>
</feature>
<dbReference type="PROSITE" id="PS50113">
    <property type="entry name" value="PAC"/>
    <property type="match status" value="2"/>
</dbReference>
<dbReference type="InterPro" id="IPR029787">
    <property type="entry name" value="Nucleotide_cyclase"/>
</dbReference>
<evidence type="ECO:0000313" key="5">
    <source>
        <dbReference type="EMBL" id="NOU73496.1"/>
    </source>
</evidence>
<dbReference type="SMART" id="SM00086">
    <property type="entry name" value="PAC"/>
    <property type="match status" value="2"/>
</dbReference>
<dbReference type="PROSITE" id="PS50883">
    <property type="entry name" value="EAL"/>
    <property type="match status" value="1"/>
</dbReference>
<dbReference type="PIRSF" id="PIRSF005925">
    <property type="entry name" value="Dos"/>
    <property type="match status" value="1"/>
</dbReference>
<dbReference type="SMART" id="SM00052">
    <property type="entry name" value="EAL"/>
    <property type="match status" value="1"/>
</dbReference>
<dbReference type="EMBL" id="WHOA01000126">
    <property type="protein sequence ID" value="NOU73496.1"/>
    <property type="molecule type" value="Genomic_DNA"/>
</dbReference>
<feature type="domain" description="GGDEF" evidence="4">
    <location>
        <begin position="283"/>
        <end position="416"/>
    </location>
</feature>
<dbReference type="Gene3D" id="3.30.70.270">
    <property type="match status" value="1"/>
</dbReference>
<dbReference type="PANTHER" id="PTHR44757">
    <property type="entry name" value="DIGUANYLATE CYCLASE DGCP"/>
    <property type="match status" value="1"/>
</dbReference>
<evidence type="ECO:0000313" key="6">
    <source>
        <dbReference type="Proteomes" id="UP000616779"/>
    </source>
</evidence>
<dbReference type="CDD" id="cd01949">
    <property type="entry name" value="GGDEF"/>
    <property type="match status" value="1"/>
</dbReference>
<organism evidence="5 6">
    <name type="scientific">Paenibacillus phytorum</name>
    <dbReference type="NCBI Taxonomy" id="2654977"/>
    <lineage>
        <taxon>Bacteria</taxon>
        <taxon>Bacillati</taxon>
        <taxon>Bacillota</taxon>
        <taxon>Bacilli</taxon>
        <taxon>Bacillales</taxon>
        <taxon>Paenibacillaceae</taxon>
        <taxon>Paenibacillus</taxon>
    </lineage>
</organism>
<feature type="domain" description="PAC" evidence="2">
    <location>
        <begin position="77"/>
        <end position="129"/>
    </location>
</feature>
<dbReference type="InterPro" id="IPR000700">
    <property type="entry name" value="PAS-assoc_C"/>
</dbReference>
<dbReference type="InterPro" id="IPR012226">
    <property type="entry name" value="Diguanyl_cyclase/Pdiesterase"/>
</dbReference>
<comment type="caution">
    <text evidence="5">The sequence shown here is derived from an EMBL/GenBank/DDBJ whole genome shotgun (WGS) entry which is preliminary data.</text>
</comment>
<dbReference type="SUPFAM" id="SSF55785">
    <property type="entry name" value="PYP-like sensor domain (PAS domain)"/>
    <property type="match status" value="2"/>
</dbReference>
<dbReference type="InterPro" id="IPR001610">
    <property type="entry name" value="PAC"/>
</dbReference>
<dbReference type="Proteomes" id="UP000616779">
    <property type="component" value="Unassembled WGS sequence"/>
</dbReference>
<dbReference type="PROSITE" id="PS50887">
    <property type="entry name" value="GGDEF"/>
    <property type="match status" value="1"/>
</dbReference>
<keyword evidence="6" id="KW-1185">Reference proteome</keyword>